<dbReference type="Pfam" id="PF13927">
    <property type="entry name" value="Ig_3"/>
    <property type="match status" value="1"/>
</dbReference>
<feature type="domain" description="Ig-like" evidence="2">
    <location>
        <begin position="16"/>
        <end position="122"/>
    </location>
</feature>
<organism evidence="3 4">
    <name type="scientific">Paragonimus heterotremus</name>
    <dbReference type="NCBI Taxonomy" id="100268"/>
    <lineage>
        <taxon>Eukaryota</taxon>
        <taxon>Metazoa</taxon>
        <taxon>Spiralia</taxon>
        <taxon>Lophotrochozoa</taxon>
        <taxon>Platyhelminthes</taxon>
        <taxon>Trematoda</taxon>
        <taxon>Digenea</taxon>
        <taxon>Plagiorchiida</taxon>
        <taxon>Troglotremata</taxon>
        <taxon>Troglotrematidae</taxon>
        <taxon>Paragonimus</taxon>
    </lineage>
</organism>
<accession>A0A8J4SQZ4</accession>
<feature type="transmembrane region" description="Helical" evidence="1">
    <location>
        <begin position="133"/>
        <end position="155"/>
    </location>
</feature>
<protein>
    <recommendedName>
        <fullName evidence="2">Ig-like domain-containing protein</fullName>
    </recommendedName>
</protein>
<dbReference type="InterPro" id="IPR036179">
    <property type="entry name" value="Ig-like_dom_sf"/>
</dbReference>
<keyword evidence="4" id="KW-1185">Reference proteome</keyword>
<evidence type="ECO:0000256" key="1">
    <source>
        <dbReference type="SAM" id="Phobius"/>
    </source>
</evidence>
<keyword evidence="1" id="KW-1133">Transmembrane helix</keyword>
<dbReference type="SUPFAM" id="SSF48726">
    <property type="entry name" value="Immunoglobulin"/>
    <property type="match status" value="1"/>
</dbReference>
<dbReference type="PROSITE" id="PS50835">
    <property type="entry name" value="IG_LIKE"/>
    <property type="match status" value="1"/>
</dbReference>
<name>A0A8J4SQZ4_9TREM</name>
<dbReference type="CDD" id="cd00096">
    <property type="entry name" value="Ig"/>
    <property type="match status" value="1"/>
</dbReference>
<dbReference type="InterPro" id="IPR007110">
    <property type="entry name" value="Ig-like_dom"/>
</dbReference>
<evidence type="ECO:0000259" key="2">
    <source>
        <dbReference type="PROSITE" id="PS50835"/>
    </source>
</evidence>
<comment type="caution">
    <text evidence="3">The sequence shown here is derived from an EMBL/GenBank/DDBJ whole genome shotgun (WGS) entry which is preliminary data.</text>
</comment>
<keyword evidence="1" id="KW-0472">Membrane</keyword>
<dbReference type="EMBL" id="LUCH01000740">
    <property type="protein sequence ID" value="KAF5404418.1"/>
    <property type="molecule type" value="Genomic_DNA"/>
</dbReference>
<evidence type="ECO:0000313" key="4">
    <source>
        <dbReference type="Proteomes" id="UP000748531"/>
    </source>
</evidence>
<gene>
    <name evidence="3" type="ORF">PHET_01587</name>
</gene>
<dbReference type="SMART" id="SM00409">
    <property type="entry name" value="IG"/>
    <property type="match status" value="1"/>
</dbReference>
<dbReference type="InterPro" id="IPR013783">
    <property type="entry name" value="Ig-like_fold"/>
</dbReference>
<sequence length="211" mass="23502">MNLAILSFFALNYVKPPVIVEHSPKLAVAQIGGNVTLFCRWSANPRANVSWHRGRLSNIDAIMTNEKMNINLVKANLSRWIQKKGPVPRSSQLLLTNFQISDTDMYSCRVTNSLGTATQTVAVIRKGKSVQKFYLSMVAHFFYPLFTFLSMYTLVHANASVIQKAMLCTGHSTSKLVQHVKVGAIFDKSSGIFCNSGSITLSRRVFTKILL</sequence>
<dbReference type="AlphaFoldDB" id="A0A8J4SQZ4"/>
<reference evidence="3" key="1">
    <citation type="submission" date="2019-05" db="EMBL/GenBank/DDBJ databases">
        <title>Annotation for the trematode Paragonimus heterotremus.</title>
        <authorList>
            <person name="Choi Y.-J."/>
        </authorList>
    </citation>
    <scope>NUCLEOTIDE SEQUENCE</scope>
    <source>
        <strain evidence="3">LC</strain>
    </source>
</reference>
<dbReference type="SMART" id="SM00408">
    <property type="entry name" value="IGc2"/>
    <property type="match status" value="1"/>
</dbReference>
<dbReference type="Proteomes" id="UP000748531">
    <property type="component" value="Unassembled WGS sequence"/>
</dbReference>
<dbReference type="InterPro" id="IPR003599">
    <property type="entry name" value="Ig_sub"/>
</dbReference>
<dbReference type="Gene3D" id="2.60.40.10">
    <property type="entry name" value="Immunoglobulins"/>
    <property type="match status" value="1"/>
</dbReference>
<proteinExistence type="predicted"/>
<keyword evidence="1" id="KW-0812">Transmembrane</keyword>
<dbReference type="InterPro" id="IPR003598">
    <property type="entry name" value="Ig_sub2"/>
</dbReference>
<evidence type="ECO:0000313" key="3">
    <source>
        <dbReference type="EMBL" id="KAF5404418.1"/>
    </source>
</evidence>
<dbReference type="OrthoDB" id="6233216at2759"/>